<gene>
    <name evidence="2" type="ORF">BECKMB1821G_GA0114241_101824</name>
</gene>
<dbReference type="InterPro" id="IPR025904">
    <property type="entry name" value="Tubulin-like"/>
</dbReference>
<proteinExistence type="predicted"/>
<dbReference type="PANTHER" id="PTHR24020:SF87">
    <property type="entry name" value="COLLAGEN ALPHA-1(VI) CHAIN-LIKE"/>
    <property type="match status" value="1"/>
</dbReference>
<reference evidence="2" key="1">
    <citation type="submission" date="2019-02" db="EMBL/GenBank/DDBJ databases">
        <authorList>
            <person name="Gruber-Vodicka R. H."/>
            <person name="Seah K. B. B."/>
        </authorList>
    </citation>
    <scope>NUCLEOTIDE SEQUENCE</scope>
    <source>
        <strain evidence="2">BECK_BZ197</strain>
    </source>
</reference>
<dbReference type="InterPro" id="IPR050525">
    <property type="entry name" value="ECM_Assembly_Org"/>
</dbReference>
<dbReference type="AlphaFoldDB" id="A0A450XA25"/>
<name>A0A450XA25_9GAMM</name>
<evidence type="ECO:0000259" key="1">
    <source>
        <dbReference type="PROSITE" id="PS50234"/>
    </source>
</evidence>
<dbReference type="EMBL" id="CAADFO010000018">
    <property type="protein sequence ID" value="VFK26118.1"/>
    <property type="molecule type" value="Genomic_DNA"/>
</dbReference>
<dbReference type="SMART" id="SM00327">
    <property type="entry name" value="VWA"/>
    <property type="match status" value="1"/>
</dbReference>
<dbReference type="Pfam" id="PF13809">
    <property type="entry name" value="Tubulin_2"/>
    <property type="match status" value="1"/>
</dbReference>
<dbReference type="SUPFAM" id="SSF53300">
    <property type="entry name" value="vWA-like"/>
    <property type="match status" value="1"/>
</dbReference>
<evidence type="ECO:0000313" key="2">
    <source>
        <dbReference type="EMBL" id="VFK26118.1"/>
    </source>
</evidence>
<feature type="domain" description="VWFA" evidence="1">
    <location>
        <begin position="75"/>
        <end position="239"/>
    </location>
</feature>
<dbReference type="InterPro" id="IPR036465">
    <property type="entry name" value="vWFA_dom_sf"/>
</dbReference>
<dbReference type="InterPro" id="IPR002035">
    <property type="entry name" value="VWF_A"/>
</dbReference>
<organism evidence="2">
    <name type="scientific">Candidatus Kentrum sp. MB</name>
    <dbReference type="NCBI Taxonomy" id="2138164"/>
    <lineage>
        <taxon>Bacteria</taxon>
        <taxon>Pseudomonadati</taxon>
        <taxon>Pseudomonadota</taxon>
        <taxon>Gammaproteobacteria</taxon>
        <taxon>Candidatus Kentrum</taxon>
    </lineage>
</organism>
<dbReference type="Gene3D" id="3.40.50.410">
    <property type="entry name" value="von Willebrand factor, type A domain"/>
    <property type="match status" value="1"/>
</dbReference>
<dbReference type="CDD" id="cd00198">
    <property type="entry name" value="vWFA"/>
    <property type="match status" value="1"/>
</dbReference>
<sequence>MDLLLLGLLCFLLLWVVLGYALFFFGTGSSARNSPIIRRTASHKLALVGERIEVSLSCAAIGIPPAPTTEHPRWDIVLLIDHSGSMGDGPGSALDEARKAAINLIETTPRGFRFAIVAFDDTSLCVCPMSPRGRGLLRAIREIHSGGGTDIALGLKNAASSMPPKEGSEKQAVILLSDGGSAAEPALAAAEQIKADGVLLITIGFDAADMGLLRAIASSPDQCYQIDNLEELTALYTEIGSKMVSAGLSNVRVAEFLNAKGWGVRGWGDIDPVERRLAAGEFAWRFSTLEERPTVLSYTIEAHCPGWRRIAHQNAQLTALHPDGEQFEAESNRNPYVLVLPGIPGWQLLWLILNPLFFLTFGRFFCHEQKFTSTAQNKEALFPQPFDLPAPLAASPPMAADLLIPPTLMIGVGYGGIHAITHAKRLLWERDRDRLTEEKVRFLGIDTASERFFPSPKVGSISLDADERFSLQAALEPVVRSEAIGKTTRYPWLPAKNLVAGAARPALLRGAGHERSLGRLALLESREEMAGQLRQRIKQLADSADQEPLQVLIVGTSGGGTSSGVVADLCGAVRRELNQAGLKGAGISLFLMAPFHGTDEGADKRLSRQRLCNHQALFLELERLCVLRGQPLAPDANGKKITAGFDRLLLVGSHRQQDIDNHLNLYPKTGETLFCWLASAALRAHFEQMDQTGAAITDTHGFGVGHRLEPASRYLYPRTLREWLSQEALLYSLATRVWDRRETGDTEQAFMLDAQSGEHGQKLRNSLLHSPNWAGEMPWLFSNLHSLQEENTLYGLLQSGGGPTISERVGHVERADFIRRQRGLMETTLDTWVTDTLNGQVPEGPESSGLYVLYQAFHAIGDMCQQAVAALDGLDRQTQMQLVQEEISVIRDLVAQTIAGISAWRGQLEQWGLIFGEGKQSVTLEKGAINTFDGLMHHMRRTAAHLRENLEQTRHYTSPALAITHAQVKEIRQRFQPNVDDIFARFAWRVSRDGVRPSLILKIQSISVHEFKIGEISDARSVAEIVRGLSAVLRELQSPLVKDLDTVCLADFPGGEELRAPEPPRLDGLSSGAHGAYLIQGDNLAISRTSAETIPLKPLDGKEERLISVENNLSLLDAWKLEPCAAFPPFTHIEEYNAYRCYHAYCHIHKQEPDHLDARIVALFTDINTIINFAIHGLANGNIATSEYAGQPAWINRNLSAENNFLARVEDNGIRDFFSVAQAWITRCREQNFQEIEITQDDLQKIPLWEKAIIDHQLVREMDGVIAKQFSQVVIGALVS</sequence>
<dbReference type="InterPro" id="IPR036525">
    <property type="entry name" value="Tubulin/FtsZ_GTPase_sf"/>
</dbReference>
<dbReference type="PANTHER" id="PTHR24020">
    <property type="entry name" value="COLLAGEN ALPHA"/>
    <property type="match status" value="1"/>
</dbReference>
<dbReference type="Pfam" id="PF00092">
    <property type="entry name" value="VWA"/>
    <property type="match status" value="1"/>
</dbReference>
<dbReference type="Gene3D" id="3.40.50.1440">
    <property type="entry name" value="Tubulin/FtsZ, GTPase domain"/>
    <property type="match status" value="1"/>
</dbReference>
<protein>
    <submittedName>
        <fullName evidence="2">von Willebrand factor type A domain-containing protein</fullName>
    </submittedName>
</protein>
<accession>A0A450XA25</accession>
<dbReference type="PROSITE" id="PS50234">
    <property type="entry name" value="VWFA"/>
    <property type="match status" value="1"/>
</dbReference>
<dbReference type="SUPFAM" id="SSF52490">
    <property type="entry name" value="Tubulin nucleotide-binding domain-like"/>
    <property type="match status" value="1"/>
</dbReference>